<feature type="domain" description="Beta-lactamase-related" evidence="1">
    <location>
        <begin position="48"/>
        <end position="328"/>
    </location>
</feature>
<protein>
    <submittedName>
        <fullName evidence="2">Amide hydrolase</fullName>
    </submittedName>
</protein>
<dbReference type="InterPro" id="IPR001466">
    <property type="entry name" value="Beta-lactam-related"/>
</dbReference>
<dbReference type="Gene3D" id="3.40.710.10">
    <property type="entry name" value="DD-peptidase/beta-lactamase superfamily"/>
    <property type="match status" value="1"/>
</dbReference>
<evidence type="ECO:0000313" key="3">
    <source>
        <dbReference type="Proteomes" id="UP000298616"/>
    </source>
</evidence>
<evidence type="ECO:0000313" key="2">
    <source>
        <dbReference type="EMBL" id="QCK14450.1"/>
    </source>
</evidence>
<keyword evidence="3" id="KW-1185">Reference proteome</keyword>
<evidence type="ECO:0000259" key="1">
    <source>
        <dbReference type="Pfam" id="PF00144"/>
    </source>
</evidence>
<dbReference type="PANTHER" id="PTHR43283:SF7">
    <property type="entry name" value="BETA-LACTAMASE-RELATED DOMAIN-CONTAINING PROTEIN"/>
    <property type="match status" value="1"/>
</dbReference>
<reference evidence="2 3" key="1">
    <citation type="submission" date="2018-04" db="EMBL/GenBank/DDBJ databases">
        <title>Complete genome uncultured novel isolate.</title>
        <authorList>
            <person name="Merlino G."/>
        </authorList>
    </citation>
    <scope>NUCLEOTIDE SEQUENCE [LARGE SCALE GENOMIC DNA]</scope>
    <source>
        <strain evidence="3">R1DC9</strain>
    </source>
</reference>
<dbReference type="PANTHER" id="PTHR43283">
    <property type="entry name" value="BETA-LACTAMASE-RELATED"/>
    <property type="match status" value="1"/>
</dbReference>
<dbReference type="InterPro" id="IPR012338">
    <property type="entry name" value="Beta-lactam/transpept-like"/>
</dbReference>
<accession>A0A4D7JLR9</accession>
<dbReference type="KEGG" id="fpf:DCC35_06700"/>
<organism evidence="2 3">
    <name type="scientific">Mangrovivirga cuniculi</name>
    <dbReference type="NCBI Taxonomy" id="2715131"/>
    <lineage>
        <taxon>Bacteria</taxon>
        <taxon>Pseudomonadati</taxon>
        <taxon>Bacteroidota</taxon>
        <taxon>Cytophagia</taxon>
        <taxon>Cytophagales</taxon>
        <taxon>Mangrovivirgaceae</taxon>
        <taxon>Mangrovivirga</taxon>
    </lineage>
</organism>
<dbReference type="Proteomes" id="UP000298616">
    <property type="component" value="Chromosome"/>
</dbReference>
<dbReference type="InterPro" id="IPR050789">
    <property type="entry name" value="Diverse_Enzym_Activities"/>
</dbReference>
<dbReference type="AlphaFoldDB" id="A0A4D7JLR9"/>
<dbReference type="EMBL" id="CP028923">
    <property type="protein sequence ID" value="QCK14450.1"/>
    <property type="molecule type" value="Genomic_DNA"/>
</dbReference>
<dbReference type="RefSeq" id="WP_137090041.1">
    <property type="nucleotide sequence ID" value="NZ_CP028923.1"/>
</dbReference>
<name>A0A4D7JLR9_9BACT</name>
<sequence length="356" mass="40565">MKTNHFLIAFLLIISSVESINSQSFIEFEYANPESKGFSKSRLDTLTQFLEKAGSSSLLILVDGQIVYEYGDTKKPHTIHSIRKAMLNSLYGIAIDDGLIDTTMTLGELEIDDIDPGLTETELQATVADLLKSRSGIYHHAAAVSEGMLAKMPPRGTHKPGEHYYYNNWDFNVLGYILEKRTGKKIYDLFYEQIAVPTGMQHYKANYVSIDGEVENMEIPDTDGFYMFENSKSKYPAYHFRLSSRDMARYAQLYLNKGTWNGNQIVPEDWIDASTQPISVYDPGYGIAYGMLWNVLMKTENRSSRSFFHTGTGIHMLAVYPASKMVLIHRVDTENEYTFNKGDFYRMISLVWGARK</sequence>
<dbReference type="Pfam" id="PF00144">
    <property type="entry name" value="Beta-lactamase"/>
    <property type="match status" value="1"/>
</dbReference>
<dbReference type="SUPFAM" id="SSF56601">
    <property type="entry name" value="beta-lactamase/transpeptidase-like"/>
    <property type="match status" value="1"/>
</dbReference>
<dbReference type="GO" id="GO:0016787">
    <property type="term" value="F:hydrolase activity"/>
    <property type="evidence" value="ECO:0007669"/>
    <property type="project" value="UniProtKB-KW"/>
</dbReference>
<proteinExistence type="predicted"/>
<keyword evidence="2" id="KW-0378">Hydrolase</keyword>
<gene>
    <name evidence="2" type="ORF">DCC35_06700</name>
</gene>
<dbReference type="OrthoDB" id="9773047at2"/>